<dbReference type="InterPro" id="IPR036893">
    <property type="entry name" value="SBP_sf"/>
</dbReference>
<evidence type="ECO:0000256" key="1">
    <source>
        <dbReference type="ARBA" id="ARBA00022723"/>
    </source>
</evidence>
<feature type="compositionally biased region" description="Polar residues" evidence="4">
    <location>
        <begin position="185"/>
        <end position="200"/>
    </location>
</feature>
<evidence type="ECO:0000259" key="5">
    <source>
        <dbReference type="PROSITE" id="PS51141"/>
    </source>
</evidence>
<dbReference type="PANTHER" id="PTHR31251:SF169">
    <property type="entry name" value="SQUAMOSA PROMOTER-BINDING-LIKE PROTEIN 8"/>
    <property type="match status" value="1"/>
</dbReference>
<keyword evidence="2" id="KW-0863">Zinc-finger</keyword>
<protein>
    <recommendedName>
        <fullName evidence="5">SBP-type domain-containing protein</fullName>
    </recommendedName>
</protein>
<dbReference type="PANTHER" id="PTHR31251">
    <property type="entry name" value="SQUAMOSA PROMOTER-BINDING-LIKE PROTEIN 4"/>
    <property type="match status" value="1"/>
</dbReference>
<feature type="region of interest" description="Disordered" evidence="4">
    <location>
        <begin position="153"/>
        <end position="215"/>
    </location>
</feature>
<dbReference type="GO" id="GO:0008270">
    <property type="term" value="F:zinc ion binding"/>
    <property type="evidence" value="ECO:0007669"/>
    <property type="project" value="UniProtKB-KW"/>
</dbReference>
<dbReference type="PROSITE" id="PS51141">
    <property type="entry name" value="ZF_SBP"/>
    <property type="match status" value="1"/>
</dbReference>
<dbReference type="AlphaFoldDB" id="A0A061SNC3"/>
<evidence type="ECO:0000313" key="6">
    <source>
        <dbReference type="EMBL" id="JAC84211.1"/>
    </source>
</evidence>
<evidence type="ECO:0000256" key="2">
    <source>
        <dbReference type="ARBA" id="ARBA00022771"/>
    </source>
</evidence>
<dbReference type="Pfam" id="PF03110">
    <property type="entry name" value="SBP"/>
    <property type="match status" value="1"/>
</dbReference>
<reference evidence="6" key="1">
    <citation type="submission" date="2014-05" db="EMBL/GenBank/DDBJ databases">
        <title>The transcriptome of the halophilic microalga Tetraselmis sp. GSL018 isolated from the Great Salt Lake, Utah.</title>
        <authorList>
            <person name="Jinkerson R.E."/>
            <person name="D'Adamo S."/>
            <person name="Posewitz M.C."/>
        </authorList>
    </citation>
    <scope>NUCLEOTIDE SEQUENCE</scope>
    <source>
        <strain evidence="6">GSL018</strain>
    </source>
</reference>
<dbReference type="Gene3D" id="4.10.1100.10">
    <property type="entry name" value="Transcription factor, SBP-box domain"/>
    <property type="match status" value="1"/>
</dbReference>
<dbReference type="GO" id="GO:0005634">
    <property type="term" value="C:nucleus"/>
    <property type="evidence" value="ECO:0007669"/>
    <property type="project" value="InterPro"/>
</dbReference>
<feature type="region of interest" description="Disordered" evidence="4">
    <location>
        <begin position="1"/>
        <end position="36"/>
    </location>
</feature>
<proteinExistence type="predicted"/>
<sequence length="234" mass="26184">MLPDSTREANQSDSKSDQCPDDTEQIENEKKGTGKAPELSIKCAVPGCEVLSQQGFKLRHRICTKHQNMDSVMVDGIRQRFCQQCTKLHPLQMFEGQRRGCKKRLDRHNERRRLRKKLTHALEQHSKLNPSDRVYTQKDVIDLAMRLKDEVDDGSFSTKYSGKQSSQQIMSSEAKSEEERGSGGHSISANASNMVNQRSSGAPAPSVSIGSALLRHDRAGDTWDGSLIFPGSKR</sequence>
<accession>A0A061SNC3</accession>
<keyword evidence="3" id="KW-0862">Zinc</keyword>
<feature type="compositionally biased region" description="Polar residues" evidence="4">
    <location>
        <begin position="155"/>
        <end position="173"/>
    </location>
</feature>
<dbReference type="EMBL" id="GBEZ01000690">
    <property type="protein sequence ID" value="JAC84211.1"/>
    <property type="molecule type" value="Transcribed_RNA"/>
</dbReference>
<evidence type="ECO:0000256" key="4">
    <source>
        <dbReference type="SAM" id="MobiDB-lite"/>
    </source>
</evidence>
<dbReference type="InterPro" id="IPR044817">
    <property type="entry name" value="SBP-like"/>
</dbReference>
<dbReference type="SUPFAM" id="SSF103612">
    <property type="entry name" value="SBT domain"/>
    <property type="match status" value="1"/>
</dbReference>
<evidence type="ECO:0000256" key="3">
    <source>
        <dbReference type="ARBA" id="ARBA00022833"/>
    </source>
</evidence>
<name>A0A061SNC3_9CHLO</name>
<dbReference type="GO" id="GO:0003677">
    <property type="term" value="F:DNA binding"/>
    <property type="evidence" value="ECO:0007669"/>
    <property type="project" value="InterPro"/>
</dbReference>
<dbReference type="InterPro" id="IPR004333">
    <property type="entry name" value="SBP_dom"/>
</dbReference>
<keyword evidence="1" id="KW-0479">Metal-binding</keyword>
<gene>
    <name evidence="6" type="ORF">TSPGSL018_1534</name>
</gene>
<feature type="domain" description="SBP-type" evidence="5">
    <location>
        <begin position="40"/>
        <end position="115"/>
    </location>
</feature>
<organism evidence="6">
    <name type="scientific">Tetraselmis sp. GSL018</name>
    <dbReference type="NCBI Taxonomy" id="582737"/>
    <lineage>
        <taxon>Eukaryota</taxon>
        <taxon>Viridiplantae</taxon>
        <taxon>Chlorophyta</taxon>
        <taxon>core chlorophytes</taxon>
        <taxon>Chlorodendrophyceae</taxon>
        <taxon>Chlorodendrales</taxon>
        <taxon>Chlorodendraceae</taxon>
        <taxon>Tetraselmis</taxon>
    </lineage>
</organism>